<dbReference type="AlphaFoldDB" id="A0A6H5G0C6"/>
<sequence length="172" mass="19886">MAPSRSRSRSRNRRRRKSRSGSSSSDPSPSPERRSFRKESSTARRDREPSKTHSSRPTDHRQSRNVNPTDDKFKKPFDGGFFKPRDRDADQRDMLRIEVKMISLRKFLFQLWRDEVSKVCEEDTAQGTAFCMTVRKSTIFVVPPPLPHFSIMPKHPASVGRSGHAILNLDFL</sequence>
<proteinExistence type="predicted"/>
<name>A0A6H5G0C6_9HEMI</name>
<dbReference type="EMBL" id="CADCXU010003285">
    <property type="protein sequence ID" value="CAA9995291.1"/>
    <property type="molecule type" value="Genomic_DNA"/>
</dbReference>
<feature type="compositionally biased region" description="Basic and acidic residues" evidence="1">
    <location>
        <begin position="31"/>
        <end position="62"/>
    </location>
</feature>
<evidence type="ECO:0000313" key="3">
    <source>
        <dbReference type="Proteomes" id="UP000479000"/>
    </source>
</evidence>
<reference evidence="2 3" key="1">
    <citation type="submission" date="2020-02" db="EMBL/GenBank/DDBJ databases">
        <authorList>
            <person name="Ferguson B K."/>
        </authorList>
    </citation>
    <scope>NUCLEOTIDE SEQUENCE [LARGE SCALE GENOMIC DNA]</scope>
</reference>
<gene>
    <name evidence="2" type="ORF">NTEN_LOCUS2082</name>
</gene>
<feature type="compositionally biased region" description="Basic and acidic residues" evidence="1">
    <location>
        <begin position="69"/>
        <end position="88"/>
    </location>
</feature>
<dbReference type="Proteomes" id="UP000479000">
    <property type="component" value="Unassembled WGS sequence"/>
</dbReference>
<feature type="region of interest" description="Disordered" evidence="1">
    <location>
        <begin position="1"/>
        <end position="88"/>
    </location>
</feature>
<feature type="compositionally biased region" description="Basic residues" evidence="1">
    <location>
        <begin position="1"/>
        <end position="19"/>
    </location>
</feature>
<evidence type="ECO:0000313" key="2">
    <source>
        <dbReference type="EMBL" id="CAA9995291.1"/>
    </source>
</evidence>
<keyword evidence="3" id="KW-1185">Reference proteome</keyword>
<accession>A0A6H5G0C6</accession>
<organism evidence="2 3">
    <name type="scientific">Nesidiocoris tenuis</name>
    <dbReference type="NCBI Taxonomy" id="355587"/>
    <lineage>
        <taxon>Eukaryota</taxon>
        <taxon>Metazoa</taxon>
        <taxon>Ecdysozoa</taxon>
        <taxon>Arthropoda</taxon>
        <taxon>Hexapoda</taxon>
        <taxon>Insecta</taxon>
        <taxon>Pterygota</taxon>
        <taxon>Neoptera</taxon>
        <taxon>Paraneoptera</taxon>
        <taxon>Hemiptera</taxon>
        <taxon>Heteroptera</taxon>
        <taxon>Panheteroptera</taxon>
        <taxon>Cimicomorpha</taxon>
        <taxon>Miridae</taxon>
        <taxon>Dicyphina</taxon>
        <taxon>Nesidiocoris</taxon>
    </lineage>
</organism>
<evidence type="ECO:0000256" key="1">
    <source>
        <dbReference type="SAM" id="MobiDB-lite"/>
    </source>
</evidence>
<protein>
    <submittedName>
        <fullName evidence="2">Uncharacterized protein</fullName>
    </submittedName>
</protein>